<dbReference type="Proteomes" id="UP000266841">
    <property type="component" value="Unassembled WGS sequence"/>
</dbReference>
<name>K0SLD2_THAOC</name>
<proteinExistence type="predicted"/>
<evidence type="ECO:0000313" key="2">
    <source>
        <dbReference type="Proteomes" id="UP000266841"/>
    </source>
</evidence>
<dbReference type="EMBL" id="AGNL01019566">
    <property type="protein sequence ID" value="EJK61736.1"/>
    <property type="molecule type" value="Genomic_DNA"/>
</dbReference>
<evidence type="ECO:0000313" key="1">
    <source>
        <dbReference type="EMBL" id="EJK61736.1"/>
    </source>
</evidence>
<sequence>MCGRSATPAASGWMKLPTYQIKVRLKSTDPLRRPAWTRKQGRKPPPTLTTELWVVTQDLQQKITWRNSLDVQFSWSKPAQNPGSWKSEETRSENFRADQLDALASLVLFQKYLATAFQ</sequence>
<reference evidence="1 2" key="1">
    <citation type="journal article" date="2012" name="Genome Biol.">
        <title>Genome and low-iron response of an oceanic diatom adapted to chronic iron limitation.</title>
        <authorList>
            <person name="Lommer M."/>
            <person name="Specht M."/>
            <person name="Roy A.S."/>
            <person name="Kraemer L."/>
            <person name="Andreson R."/>
            <person name="Gutowska M.A."/>
            <person name="Wolf J."/>
            <person name="Bergner S.V."/>
            <person name="Schilhabel M.B."/>
            <person name="Klostermeier U.C."/>
            <person name="Beiko R.G."/>
            <person name="Rosenstiel P."/>
            <person name="Hippler M."/>
            <person name="Laroche J."/>
        </authorList>
    </citation>
    <scope>NUCLEOTIDE SEQUENCE [LARGE SCALE GENOMIC DNA]</scope>
    <source>
        <strain evidence="1 2">CCMP1005</strain>
    </source>
</reference>
<comment type="caution">
    <text evidence="1">The sequence shown here is derived from an EMBL/GenBank/DDBJ whole genome shotgun (WGS) entry which is preliminary data.</text>
</comment>
<keyword evidence="2" id="KW-1185">Reference proteome</keyword>
<accession>K0SLD2</accession>
<protein>
    <submittedName>
        <fullName evidence="1">Uncharacterized protein</fullName>
    </submittedName>
</protein>
<gene>
    <name evidence="1" type="ORF">THAOC_17724</name>
</gene>
<organism evidence="1 2">
    <name type="scientific">Thalassiosira oceanica</name>
    <name type="common">Marine diatom</name>
    <dbReference type="NCBI Taxonomy" id="159749"/>
    <lineage>
        <taxon>Eukaryota</taxon>
        <taxon>Sar</taxon>
        <taxon>Stramenopiles</taxon>
        <taxon>Ochrophyta</taxon>
        <taxon>Bacillariophyta</taxon>
        <taxon>Coscinodiscophyceae</taxon>
        <taxon>Thalassiosirophycidae</taxon>
        <taxon>Thalassiosirales</taxon>
        <taxon>Thalassiosiraceae</taxon>
        <taxon>Thalassiosira</taxon>
    </lineage>
</organism>
<dbReference type="AlphaFoldDB" id="K0SLD2"/>